<dbReference type="InterPro" id="IPR021838">
    <property type="entry name" value="DUF3431"/>
</dbReference>
<dbReference type="RefSeq" id="XP_024691823.1">
    <property type="nucleotide sequence ID" value="XM_024840309.1"/>
</dbReference>
<dbReference type="EMBL" id="MSFM01000008">
    <property type="protein sequence ID" value="PKY03229.1"/>
    <property type="molecule type" value="Genomic_DNA"/>
</dbReference>
<dbReference type="Pfam" id="PF11913">
    <property type="entry name" value="DUF3431"/>
    <property type="match status" value="1"/>
</dbReference>
<dbReference type="VEuPathDB" id="FungiDB:P168DRAFT_319762"/>
<dbReference type="GeneID" id="36547833"/>
<keyword evidence="2" id="KW-0472">Membrane</keyword>
<feature type="compositionally biased region" description="Low complexity" evidence="1">
    <location>
        <begin position="110"/>
        <end position="136"/>
    </location>
</feature>
<comment type="caution">
    <text evidence="3">The sequence shown here is derived from an EMBL/GenBank/DDBJ whole genome shotgun (WGS) entry which is preliminary data.</text>
</comment>
<evidence type="ECO:0000256" key="1">
    <source>
        <dbReference type="SAM" id="MobiDB-lite"/>
    </source>
</evidence>
<sequence length="395" mass="43679">MRTRAWTASAGAALFVTTAISFYLYFSHLLVPRRWRKQNRPGSIYRPVEWAPPIKNSYSRTLVVATTHDVDTSWVQRLVDEEDDFSSAVYTVDAGDGLYARSFKRAVPPSTFSSSSSSSSQSSSSSTAAGNATTTTTPPPPKHTLTIERSKSSLPHNKGREVMAYLTYIIDHYFSLSDVNIFLRADRTDSAVHDDLFAGDAALMSRRLQPAYVLDRGYVNLRCQHAPGCPGMSVSSSAVNLSSTKRNAAEDSASDQLGSSLSDAWDALFPFDSMPTELAQPGGGQFAVSGRQIRRVPLLDYVSYRGWLVDTALDDELAGSMWELLWQFVFTGQAALCPDERSCYCEAYGVCLGEGQYRVFADARDRLVSLRGEDGGLMVGWMGRRWRGWRGRWSG</sequence>
<organism evidence="3 4">
    <name type="scientific">Aspergillus campestris (strain IBT 28561)</name>
    <dbReference type="NCBI Taxonomy" id="1392248"/>
    <lineage>
        <taxon>Eukaryota</taxon>
        <taxon>Fungi</taxon>
        <taxon>Dikarya</taxon>
        <taxon>Ascomycota</taxon>
        <taxon>Pezizomycotina</taxon>
        <taxon>Eurotiomycetes</taxon>
        <taxon>Eurotiomycetidae</taxon>
        <taxon>Eurotiales</taxon>
        <taxon>Aspergillaceae</taxon>
        <taxon>Aspergillus</taxon>
        <taxon>Aspergillus subgen. Circumdati</taxon>
    </lineage>
</organism>
<keyword evidence="2" id="KW-1133">Transmembrane helix</keyword>
<dbReference type="PANTHER" id="PTHR37490:SF3">
    <property type="entry name" value="DUF3431 DOMAIN CONTAINING PROTEIN"/>
    <property type="match status" value="1"/>
</dbReference>
<dbReference type="AlphaFoldDB" id="A0A2I1D038"/>
<gene>
    <name evidence="3" type="ORF">P168DRAFT_319762</name>
</gene>
<feature type="region of interest" description="Disordered" evidence="1">
    <location>
        <begin position="110"/>
        <end position="153"/>
    </location>
</feature>
<evidence type="ECO:0000256" key="2">
    <source>
        <dbReference type="SAM" id="Phobius"/>
    </source>
</evidence>
<evidence type="ECO:0000313" key="3">
    <source>
        <dbReference type="EMBL" id="PKY03229.1"/>
    </source>
</evidence>
<reference evidence="3" key="1">
    <citation type="submission" date="2016-12" db="EMBL/GenBank/DDBJ databases">
        <title>The genomes of Aspergillus section Nigri reveals drivers in fungal speciation.</title>
        <authorList>
            <consortium name="DOE Joint Genome Institute"/>
            <person name="Vesth T.C."/>
            <person name="Nybo J."/>
            <person name="Theobald S."/>
            <person name="Brandl J."/>
            <person name="Frisvad J.C."/>
            <person name="Nielsen K.F."/>
            <person name="Lyhne E.K."/>
            <person name="Kogle M.E."/>
            <person name="Kuo A."/>
            <person name="Riley R."/>
            <person name="Clum A."/>
            <person name="Nolan M."/>
            <person name="Lipzen A."/>
            <person name="Salamov A."/>
            <person name="Henrissat B."/>
            <person name="Wiebenga A."/>
            <person name="De vries R.P."/>
            <person name="Grigoriev I.V."/>
            <person name="Mortensen U.H."/>
            <person name="Andersen M.R."/>
            <person name="Baker S.E."/>
        </authorList>
    </citation>
    <scope>NUCLEOTIDE SEQUENCE</scope>
    <source>
        <strain evidence="3">IBT 28561</strain>
    </source>
</reference>
<evidence type="ECO:0000313" key="4">
    <source>
        <dbReference type="Proteomes" id="UP000234254"/>
    </source>
</evidence>
<keyword evidence="4" id="KW-1185">Reference proteome</keyword>
<accession>A0A2I1D038</accession>
<proteinExistence type="predicted"/>
<dbReference type="OrthoDB" id="426718at2759"/>
<dbReference type="Proteomes" id="UP000234254">
    <property type="component" value="Unassembled WGS sequence"/>
</dbReference>
<name>A0A2I1D038_ASPC2</name>
<feature type="transmembrane region" description="Helical" evidence="2">
    <location>
        <begin position="6"/>
        <end position="26"/>
    </location>
</feature>
<keyword evidence="2" id="KW-0812">Transmembrane</keyword>
<dbReference type="PANTHER" id="PTHR37490">
    <property type="entry name" value="EXPRESSED PROTEIN"/>
    <property type="match status" value="1"/>
</dbReference>
<protein>
    <submittedName>
        <fullName evidence="3">Uncharacterized protein</fullName>
    </submittedName>
</protein>